<gene>
    <name evidence="1" type="ORF">LOY88_004582</name>
</gene>
<organism evidence="1">
    <name type="scientific">Ophidiomyces ophidiicola</name>
    <dbReference type="NCBI Taxonomy" id="1387563"/>
    <lineage>
        <taxon>Eukaryota</taxon>
        <taxon>Fungi</taxon>
        <taxon>Dikarya</taxon>
        <taxon>Ascomycota</taxon>
        <taxon>Pezizomycotina</taxon>
        <taxon>Eurotiomycetes</taxon>
        <taxon>Eurotiomycetidae</taxon>
        <taxon>Onygenales</taxon>
        <taxon>Onygenaceae</taxon>
        <taxon>Ophidiomyces</taxon>
    </lineage>
</organism>
<reference evidence="1" key="1">
    <citation type="journal article" date="2022" name="bioRxiv">
        <title>Population genetic analysis of Ophidiomyces ophidiicola, the causative agent of snake fungal disease, indicates recent introductions to the USA.</title>
        <authorList>
            <person name="Ladner J.T."/>
            <person name="Palmer J.M."/>
            <person name="Ettinger C.L."/>
            <person name="Stajich J.E."/>
            <person name="Farrell T.M."/>
            <person name="Glorioso B.M."/>
            <person name="Lawson B."/>
            <person name="Price S.J."/>
            <person name="Stengle A.G."/>
            <person name="Grear D.A."/>
            <person name="Lorch J.M."/>
        </authorList>
    </citation>
    <scope>NUCLEOTIDE SEQUENCE</scope>
    <source>
        <strain evidence="1">NWHC 24266-5</strain>
    </source>
</reference>
<dbReference type="EMBL" id="JALBCA010000071">
    <property type="protein sequence ID" value="KAI2384534.1"/>
    <property type="molecule type" value="Genomic_DNA"/>
</dbReference>
<name>A0ACB8USW6_9EURO</name>
<evidence type="ECO:0000313" key="1">
    <source>
        <dbReference type="EMBL" id="KAI2384534.1"/>
    </source>
</evidence>
<comment type="caution">
    <text evidence="1">The sequence shown here is derived from an EMBL/GenBank/DDBJ whole genome shotgun (WGS) entry which is preliminary data.</text>
</comment>
<protein>
    <submittedName>
        <fullName evidence="1">Uncharacterized protein</fullName>
    </submittedName>
</protein>
<proteinExistence type="predicted"/>
<accession>A0ACB8USW6</accession>
<sequence>MTTEWERIAAAKQRKLAAAIPAEWRIPDDLLPTGPNVLSFPQQSGWFTAHELAITNAGAGAILAQTRSGAWTAEEVTRAFCKRAAAAHQLTNCLSEILFDDAVRTAQALDAQLAETGTPRGPLHGLPVSLKDNFHIAGTDATLGFTALVDRPSACNSILTDVLRAAGAVLFVKTNVPTAMMIAETVNHVTGRTCSPRDRRLAAGGSSGGEAALLACGGSALGVGTDIGGSLRIPAALTGGLFALRPSVGRFPNSATQSALAGQESVLSVNGPLAPSLDALELFAAAVVGSQPWRADPKCVPLPWRPVPAQQRLRVGVLWHDGLVRPTPPVARALAETVDALKRAGHDVVDWAPDGHDDAVELLDRFFLADGGQSVQALLARTGEPMRPEMARYATAADPGVYALWQLHARRNALQLAYLARWNAAGLDALLCPVCPFAAVPHGKFRHVGYTGVFNVLDYACLAFPCAATADQARDVPDTRPPLSDLDRLVQLEYDPAAVHAMPVSLQLVARRLDEERLLMIARRVLDAL</sequence>